<keyword evidence="6" id="KW-1185">Reference proteome</keyword>
<dbReference type="PANTHER" id="PTHR42852">
    <property type="entry name" value="THIOL:DISULFIDE INTERCHANGE PROTEIN DSBE"/>
    <property type="match status" value="1"/>
</dbReference>
<dbReference type="InterPro" id="IPR036249">
    <property type="entry name" value="Thioredoxin-like_sf"/>
</dbReference>
<evidence type="ECO:0000313" key="6">
    <source>
        <dbReference type="Proteomes" id="UP000593765"/>
    </source>
</evidence>
<dbReference type="Gene3D" id="3.40.30.10">
    <property type="entry name" value="Glutaredoxin"/>
    <property type="match status" value="1"/>
</dbReference>
<dbReference type="EMBL" id="CP063458">
    <property type="protein sequence ID" value="QOV88645.1"/>
    <property type="molecule type" value="Genomic_DNA"/>
</dbReference>
<dbReference type="SUPFAM" id="SSF52833">
    <property type="entry name" value="Thioredoxin-like"/>
    <property type="match status" value="1"/>
</dbReference>
<dbReference type="CDD" id="cd02966">
    <property type="entry name" value="TlpA_like_family"/>
    <property type="match status" value="1"/>
</dbReference>
<dbReference type="Proteomes" id="UP000593765">
    <property type="component" value="Chromosome"/>
</dbReference>
<dbReference type="InterPro" id="IPR013740">
    <property type="entry name" value="Redoxin"/>
</dbReference>
<accession>A0A7M2WSZ0</accession>
<dbReference type="InterPro" id="IPR017937">
    <property type="entry name" value="Thioredoxin_CS"/>
</dbReference>
<evidence type="ECO:0000256" key="3">
    <source>
        <dbReference type="ARBA" id="ARBA00023284"/>
    </source>
</evidence>
<dbReference type="GO" id="GO:0030313">
    <property type="term" value="C:cell envelope"/>
    <property type="evidence" value="ECO:0007669"/>
    <property type="project" value="UniProtKB-SubCell"/>
</dbReference>
<protein>
    <submittedName>
        <fullName evidence="5">TlpA family protein disulfide reductase</fullName>
    </submittedName>
</protein>
<dbReference type="AlphaFoldDB" id="A0A7M2WSZ0"/>
<evidence type="ECO:0000256" key="1">
    <source>
        <dbReference type="ARBA" id="ARBA00004196"/>
    </source>
</evidence>
<organism evidence="5 6">
    <name type="scientific">Humisphaera borealis</name>
    <dbReference type="NCBI Taxonomy" id="2807512"/>
    <lineage>
        <taxon>Bacteria</taxon>
        <taxon>Pseudomonadati</taxon>
        <taxon>Planctomycetota</taxon>
        <taxon>Phycisphaerae</taxon>
        <taxon>Tepidisphaerales</taxon>
        <taxon>Tepidisphaeraceae</taxon>
        <taxon>Humisphaera</taxon>
    </lineage>
</organism>
<sequence length="385" mass="42094">MQLSSSPLPRDPALRLAMAMRLSRRLLMVLAVAGGTWVMPSRPAFGQAPGVTVEPVRSIEEIQKELNEAGQAMSEAVPSMEALYDPAQRDKAAVTALPAMRRLSRLLDEYVKAEPRSAIQIGRASMELKAWMAVLGDKAADDDIKRLTVSPEDEIATGGKAWSVLVRWVRARNEALSQEKLALELSELAKVRRDNPTIAQVAAVMTETAANATLAEQAEKIVSEDLKGPVAQQIAQTLAGKRKLKGLVNKPLVLQGAALDGSKFSTAGWKGKVVLVDFWATWCPPCRAELPEVKKVYAEFHAKGLEIVGVSCDRDVDDLKGFLSQNADMPWPQLFEPGKPGWHPLAEEFGIDGIPTMFLIDKKGVVRSVTARENYKELIPKLLAE</sequence>
<feature type="domain" description="Thioredoxin" evidence="4">
    <location>
        <begin position="212"/>
        <end position="385"/>
    </location>
</feature>
<name>A0A7M2WSZ0_9BACT</name>
<proteinExistence type="predicted"/>
<dbReference type="InterPro" id="IPR013766">
    <property type="entry name" value="Thioredoxin_domain"/>
</dbReference>
<evidence type="ECO:0000259" key="4">
    <source>
        <dbReference type="PROSITE" id="PS51352"/>
    </source>
</evidence>
<dbReference type="RefSeq" id="WP_206291642.1">
    <property type="nucleotide sequence ID" value="NZ_CP063458.1"/>
</dbReference>
<reference evidence="5 6" key="1">
    <citation type="submission" date="2020-10" db="EMBL/GenBank/DDBJ databases">
        <title>Wide distribution of Phycisphaera-like planctomycetes from WD2101 soil group in peatlands and genome analysis of the first cultivated representative.</title>
        <authorList>
            <person name="Dedysh S.N."/>
            <person name="Beletsky A.V."/>
            <person name="Ivanova A."/>
            <person name="Kulichevskaya I.S."/>
            <person name="Suzina N.E."/>
            <person name="Philippov D.A."/>
            <person name="Rakitin A.L."/>
            <person name="Mardanov A.V."/>
            <person name="Ravin N.V."/>
        </authorList>
    </citation>
    <scope>NUCLEOTIDE SEQUENCE [LARGE SCALE GENOMIC DNA]</scope>
    <source>
        <strain evidence="5 6">M1803</strain>
    </source>
</reference>
<dbReference type="PROSITE" id="PS51352">
    <property type="entry name" value="THIOREDOXIN_2"/>
    <property type="match status" value="1"/>
</dbReference>
<comment type="subcellular location">
    <subcellularLocation>
        <location evidence="1">Cell envelope</location>
    </subcellularLocation>
</comment>
<dbReference type="KEGG" id="hbs:IPV69_20765"/>
<dbReference type="PROSITE" id="PS00194">
    <property type="entry name" value="THIOREDOXIN_1"/>
    <property type="match status" value="1"/>
</dbReference>
<evidence type="ECO:0000313" key="5">
    <source>
        <dbReference type="EMBL" id="QOV88645.1"/>
    </source>
</evidence>
<gene>
    <name evidence="5" type="ORF">IPV69_20765</name>
</gene>
<dbReference type="Pfam" id="PF08534">
    <property type="entry name" value="Redoxin"/>
    <property type="match status" value="1"/>
</dbReference>
<keyword evidence="3" id="KW-0676">Redox-active center</keyword>
<dbReference type="InterPro" id="IPR050553">
    <property type="entry name" value="Thioredoxin_ResA/DsbE_sf"/>
</dbReference>
<dbReference type="GO" id="GO:0016491">
    <property type="term" value="F:oxidoreductase activity"/>
    <property type="evidence" value="ECO:0007669"/>
    <property type="project" value="InterPro"/>
</dbReference>
<keyword evidence="2" id="KW-0201">Cytochrome c-type biogenesis</keyword>
<dbReference type="GO" id="GO:0017004">
    <property type="term" value="P:cytochrome complex assembly"/>
    <property type="evidence" value="ECO:0007669"/>
    <property type="project" value="UniProtKB-KW"/>
</dbReference>
<evidence type="ECO:0000256" key="2">
    <source>
        <dbReference type="ARBA" id="ARBA00022748"/>
    </source>
</evidence>
<dbReference type="PANTHER" id="PTHR42852:SF13">
    <property type="entry name" value="PROTEIN DIPZ"/>
    <property type="match status" value="1"/>
</dbReference>